<name>A0A382HXT2_9ZZZZ</name>
<protein>
    <submittedName>
        <fullName evidence="1">Uncharacterized protein</fullName>
    </submittedName>
</protein>
<dbReference type="AlphaFoldDB" id="A0A382HXT2"/>
<proteinExistence type="predicted"/>
<sequence>MIPPHFKQKTTTSQKIIEVAIKRIGDESDDRL</sequence>
<gene>
    <name evidence="1" type="ORF">METZ01_LOCUS244621</name>
</gene>
<organism evidence="1">
    <name type="scientific">marine metagenome</name>
    <dbReference type="NCBI Taxonomy" id="408172"/>
    <lineage>
        <taxon>unclassified sequences</taxon>
        <taxon>metagenomes</taxon>
        <taxon>ecological metagenomes</taxon>
    </lineage>
</organism>
<evidence type="ECO:0000313" key="1">
    <source>
        <dbReference type="EMBL" id="SVB91767.1"/>
    </source>
</evidence>
<dbReference type="EMBL" id="UINC01063779">
    <property type="protein sequence ID" value="SVB91767.1"/>
    <property type="molecule type" value="Genomic_DNA"/>
</dbReference>
<accession>A0A382HXT2</accession>
<reference evidence="1" key="1">
    <citation type="submission" date="2018-05" db="EMBL/GenBank/DDBJ databases">
        <authorList>
            <person name="Lanie J.A."/>
            <person name="Ng W.-L."/>
            <person name="Kazmierczak K.M."/>
            <person name="Andrzejewski T.M."/>
            <person name="Davidsen T.M."/>
            <person name="Wayne K.J."/>
            <person name="Tettelin H."/>
            <person name="Glass J.I."/>
            <person name="Rusch D."/>
            <person name="Podicherti R."/>
            <person name="Tsui H.-C.T."/>
            <person name="Winkler M.E."/>
        </authorList>
    </citation>
    <scope>NUCLEOTIDE SEQUENCE</scope>
</reference>